<reference evidence="3" key="1">
    <citation type="journal article" date="2015" name="Nat. Genet.">
        <title>The genome and transcriptome of the zoonotic hookworm Ancylostoma ceylanicum identify infection-specific gene families.</title>
        <authorList>
            <person name="Schwarz E.M."/>
            <person name="Hu Y."/>
            <person name="Antoshechkin I."/>
            <person name="Miller M.M."/>
            <person name="Sternberg P.W."/>
            <person name="Aroian R.V."/>
        </authorList>
    </citation>
    <scope>NUCLEOTIDE SEQUENCE</scope>
    <source>
        <strain evidence="3">HY135</strain>
    </source>
</reference>
<feature type="region of interest" description="Disordered" evidence="1">
    <location>
        <begin position="93"/>
        <end position="128"/>
    </location>
</feature>
<evidence type="ECO:0000313" key="2">
    <source>
        <dbReference type="EMBL" id="EYB81216.1"/>
    </source>
</evidence>
<protein>
    <submittedName>
        <fullName evidence="2">Uncharacterized protein</fullName>
    </submittedName>
</protein>
<gene>
    <name evidence="2" type="primary">Acey_s0389.g520</name>
    <name evidence="2" type="ORF">Y032_0389g520</name>
</gene>
<sequence>MFMHACAGVLACPQIVSYCSLPGSPAKSTVKLHASLHSGIEPSKLFPKDYDDDLYLQRTDACIGGLRRGSGDASQPKKTRHIVIGLTEAKRHRPLNAGRDNGEKLFLGNRESGGVGNSSVSSSPRTWP</sequence>
<proteinExistence type="predicted"/>
<dbReference type="EMBL" id="JARK01001725">
    <property type="protein sequence ID" value="EYB81216.1"/>
    <property type="molecule type" value="Genomic_DNA"/>
</dbReference>
<evidence type="ECO:0000313" key="3">
    <source>
        <dbReference type="Proteomes" id="UP000024635"/>
    </source>
</evidence>
<dbReference type="AlphaFoldDB" id="A0A016RSE3"/>
<dbReference type="Proteomes" id="UP000024635">
    <property type="component" value="Unassembled WGS sequence"/>
</dbReference>
<name>A0A016RSE3_9BILA</name>
<accession>A0A016RSE3</accession>
<feature type="compositionally biased region" description="Low complexity" evidence="1">
    <location>
        <begin position="117"/>
        <end position="128"/>
    </location>
</feature>
<keyword evidence="3" id="KW-1185">Reference proteome</keyword>
<comment type="caution">
    <text evidence="2">The sequence shown here is derived from an EMBL/GenBank/DDBJ whole genome shotgun (WGS) entry which is preliminary data.</text>
</comment>
<evidence type="ECO:0000256" key="1">
    <source>
        <dbReference type="SAM" id="MobiDB-lite"/>
    </source>
</evidence>
<organism evidence="2 3">
    <name type="scientific">Ancylostoma ceylanicum</name>
    <dbReference type="NCBI Taxonomy" id="53326"/>
    <lineage>
        <taxon>Eukaryota</taxon>
        <taxon>Metazoa</taxon>
        <taxon>Ecdysozoa</taxon>
        <taxon>Nematoda</taxon>
        <taxon>Chromadorea</taxon>
        <taxon>Rhabditida</taxon>
        <taxon>Rhabditina</taxon>
        <taxon>Rhabditomorpha</taxon>
        <taxon>Strongyloidea</taxon>
        <taxon>Ancylostomatidae</taxon>
        <taxon>Ancylostomatinae</taxon>
        <taxon>Ancylostoma</taxon>
    </lineage>
</organism>